<feature type="compositionally biased region" description="Basic and acidic residues" evidence="1">
    <location>
        <begin position="9"/>
        <end position="20"/>
    </location>
</feature>
<proteinExistence type="predicted"/>
<evidence type="ECO:0000313" key="3">
    <source>
        <dbReference type="Proteomes" id="UP000735302"/>
    </source>
</evidence>
<keyword evidence="3" id="KW-1185">Reference proteome</keyword>
<organism evidence="2 3">
    <name type="scientific">Plakobranchus ocellatus</name>
    <dbReference type="NCBI Taxonomy" id="259542"/>
    <lineage>
        <taxon>Eukaryota</taxon>
        <taxon>Metazoa</taxon>
        <taxon>Spiralia</taxon>
        <taxon>Lophotrochozoa</taxon>
        <taxon>Mollusca</taxon>
        <taxon>Gastropoda</taxon>
        <taxon>Heterobranchia</taxon>
        <taxon>Euthyneura</taxon>
        <taxon>Panpulmonata</taxon>
        <taxon>Sacoglossa</taxon>
        <taxon>Placobranchoidea</taxon>
        <taxon>Plakobranchidae</taxon>
        <taxon>Plakobranchus</taxon>
    </lineage>
</organism>
<dbReference type="Proteomes" id="UP000735302">
    <property type="component" value="Unassembled WGS sequence"/>
</dbReference>
<evidence type="ECO:0000256" key="1">
    <source>
        <dbReference type="SAM" id="MobiDB-lite"/>
    </source>
</evidence>
<name>A0AAV3YJJ2_9GAST</name>
<gene>
    <name evidence="2" type="ORF">PoB_000918000</name>
</gene>
<dbReference type="EMBL" id="BLXT01001025">
    <property type="protein sequence ID" value="GFN82674.1"/>
    <property type="molecule type" value="Genomic_DNA"/>
</dbReference>
<comment type="caution">
    <text evidence="2">The sequence shown here is derived from an EMBL/GenBank/DDBJ whole genome shotgun (WGS) entry which is preliminary data.</text>
</comment>
<dbReference type="AlphaFoldDB" id="A0AAV3YJJ2"/>
<feature type="compositionally biased region" description="Low complexity" evidence="1">
    <location>
        <begin position="21"/>
        <end position="31"/>
    </location>
</feature>
<feature type="compositionally biased region" description="Low complexity" evidence="1">
    <location>
        <begin position="38"/>
        <end position="47"/>
    </location>
</feature>
<feature type="compositionally biased region" description="Polar residues" evidence="1">
    <location>
        <begin position="63"/>
        <end position="80"/>
    </location>
</feature>
<sequence length="124" mass="12927">MGCGKSRLRSPEDSDIDLKKNSSSNSSSNTKANKKSSRSGSGKSNSGFGSGIKVGGGAVQPSRDATSGSNKTPPTAQSQNVKKKKLFSGNVTSGASLERKTSDKEKDAVGQGKIVMISFRSVWR</sequence>
<feature type="region of interest" description="Disordered" evidence="1">
    <location>
        <begin position="1"/>
        <end position="110"/>
    </location>
</feature>
<protein>
    <submittedName>
        <fullName evidence="2">Uncharacterized protein</fullName>
    </submittedName>
</protein>
<feature type="compositionally biased region" description="Basic and acidic residues" evidence="1">
    <location>
        <begin position="97"/>
        <end position="108"/>
    </location>
</feature>
<reference evidence="2 3" key="1">
    <citation type="journal article" date="2021" name="Elife">
        <title>Chloroplast acquisition without the gene transfer in kleptoplastic sea slugs, Plakobranchus ocellatus.</title>
        <authorList>
            <person name="Maeda T."/>
            <person name="Takahashi S."/>
            <person name="Yoshida T."/>
            <person name="Shimamura S."/>
            <person name="Takaki Y."/>
            <person name="Nagai Y."/>
            <person name="Toyoda A."/>
            <person name="Suzuki Y."/>
            <person name="Arimoto A."/>
            <person name="Ishii H."/>
            <person name="Satoh N."/>
            <person name="Nishiyama T."/>
            <person name="Hasebe M."/>
            <person name="Maruyama T."/>
            <person name="Minagawa J."/>
            <person name="Obokata J."/>
            <person name="Shigenobu S."/>
        </authorList>
    </citation>
    <scope>NUCLEOTIDE SEQUENCE [LARGE SCALE GENOMIC DNA]</scope>
</reference>
<feature type="compositionally biased region" description="Gly residues" evidence="1">
    <location>
        <begin position="48"/>
        <end position="58"/>
    </location>
</feature>
<evidence type="ECO:0000313" key="2">
    <source>
        <dbReference type="EMBL" id="GFN82674.1"/>
    </source>
</evidence>
<accession>A0AAV3YJJ2</accession>